<keyword evidence="3" id="KW-1185">Reference proteome</keyword>
<protein>
    <submittedName>
        <fullName evidence="2">DUF4270 domain-containing protein</fullName>
    </submittedName>
</protein>
<sequence length="478" mass="53593">MNNKFLIRALASFSAILSFACTKTDLQTIVIGGDLIDDQTKMCYIDTLEIDIETHYKDSLYTKNSAYFMAGYVDEGTQIGQTETSSYTQLSIGSEEALDFNDRVLDSISLSLGLDLTSLYGDTTKSLTLEIYELTDDIIGDSTEYYSTDTVSYATELLGSRTFKPQDLSTDTVKIKLDNAFGKKIIDNAEYADQDDFANKIKGLAIKVKKGQESAWAGKFSLENYGTVVEMNMHYFGESSEDTVRTTYYFGFNQRFNNITYTPGTLTSGIQIGDVVKTEDSNNLGFVFEGTGMVSRIKFPNLMDLFVKEPGTYTGDDSLREVHLNRADLVVSAVGVDDPEYKIFPSSNMPPPSGLFFGFMNEDGSIQTISETSQQYRFLQAQYPSSGDQTVTYGSNTQTYSYGKLATYLQDRAYREFYNLPLDDDGLVLLPNQQSSNIRKLVFADDESPILHPLNGQTMRLRLIVYYAVFNDPRHECK</sequence>
<dbReference type="Proteomes" id="UP000585050">
    <property type="component" value="Unassembled WGS sequence"/>
</dbReference>
<feature type="chain" id="PRO_5030786647" evidence="1">
    <location>
        <begin position="21"/>
        <end position="478"/>
    </location>
</feature>
<feature type="signal peptide" evidence="1">
    <location>
        <begin position="1"/>
        <end position="20"/>
    </location>
</feature>
<evidence type="ECO:0000313" key="3">
    <source>
        <dbReference type="Proteomes" id="UP000585050"/>
    </source>
</evidence>
<accession>A0A7X8XX43</accession>
<evidence type="ECO:0000256" key="1">
    <source>
        <dbReference type="SAM" id="SignalP"/>
    </source>
</evidence>
<gene>
    <name evidence="2" type="ORF">HGP29_15985</name>
</gene>
<keyword evidence="1" id="KW-0732">Signal</keyword>
<organism evidence="2 3">
    <name type="scientific">Flammeovirga agarivorans</name>
    <dbReference type="NCBI Taxonomy" id="2726742"/>
    <lineage>
        <taxon>Bacteria</taxon>
        <taxon>Pseudomonadati</taxon>
        <taxon>Bacteroidota</taxon>
        <taxon>Cytophagia</taxon>
        <taxon>Cytophagales</taxon>
        <taxon>Flammeovirgaceae</taxon>
        <taxon>Flammeovirga</taxon>
    </lineage>
</organism>
<proteinExistence type="predicted"/>
<dbReference type="RefSeq" id="WP_168883424.1">
    <property type="nucleotide sequence ID" value="NZ_JABAIL010000004.1"/>
</dbReference>
<dbReference type="EMBL" id="JABAIL010000004">
    <property type="protein sequence ID" value="NLR92720.1"/>
    <property type="molecule type" value="Genomic_DNA"/>
</dbReference>
<dbReference type="InterPro" id="IPR025366">
    <property type="entry name" value="DUF4270"/>
</dbReference>
<reference evidence="2 3" key="1">
    <citation type="submission" date="2020-04" db="EMBL/GenBank/DDBJ databases">
        <title>Flammeovirga sp. SR4, a novel species isolated from seawater.</title>
        <authorList>
            <person name="Wang X."/>
        </authorList>
    </citation>
    <scope>NUCLEOTIDE SEQUENCE [LARGE SCALE GENOMIC DNA]</scope>
    <source>
        <strain evidence="2 3">SR4</strain>
    </source>
</reference>
<name>A0A7X8XX43_9BACT</name>
<evidence type="ECO:0000313" key="2">
    <source>
        <dbReference type="EMBL" id="NLR92720.1"/>
    </source>
</evidence>
<dbReference type="AlphaFoldDB" id="A0A7X8XX43"/>
<dbReference type="Pfam" id="PF14092">
    <property type="entry name" value="DUF4270"/>
    <property type="match status" value="1"/>
</dbReference>
<comment type="caution">
    <text evidence="2">The sequence shown here is derived from an EMBL/GenBank/DDBJ whole genome shotgun (WGS) entry which is preliminary data.</text>
</comment>
<dbReference type="PROSITE" id="PS51257">
    <property type="entry name" value="PROKAR_LIPOPROTEIN"/>
    <property type="match status" value="1"/>
</dbReference>